<proteinExistence type="predicted"/>
<dbReference type="AlphaFoldDB" id="A0A1S8MCV0"/>
<dbReference type="Proteomes" id="UP000190951">
    <property type="component" value="Chromosome"/>
</dbReference>
<dbReference type="EMBL" id="CP096983">
    <property type="protein sequence ID" value="URZ11980.1"/>
    <property type="molecule type" value="Genomic_DNA"/>
</dbReference>
<reference evidence="1 2" key="1">
    <citation type="submission" date="2022-04" db="EMBL/GenBank/DDBJ databases">
        <title>Genome sequence of C. roseum typestrain.</title>
        <authorList>
            <person name="Poehlein A."/>
            <person name="Schoch T."/>
            <person name="Duerre P."/>
            <person name="Daniel R."/>
        </authorList>
    </citation>
    <scope>NUCLEOTIDE SEQUENCE [LARGE SCALE GENOMIC DNA]</scope>
    <source>
        <strain evidence="1 2">DSM 7320</strain>
    </source>
</reference>
<dbReference type="RefSeq" id="WP_077833010.1">
    <property type="nucleotide sequence ID" value="NZ_CP096983.1"/>
</dbReference>
<dbReference type="STRING" id="84029.CROST_13620"/>
<organism evidence="1 2">
    <name type="scientific">Clostridium felsineum</name>
    <dbReference type="NCBI Taxonomy" id="36839"/>
    <lineage>
        <taxon>Bacteria</taxon>
        <taxon>Bacillati</taxon>
        <taxon>Bacillota</taxon>
        <taxon>Clostridia</taxon>
        <taxon>Eubacteriales</taxon>
        <taxon>Clostridiaceae</taxon>
        <taxon>Clostridium</taxon>
    </lineage>
</organism>
<dbReference type="KEGG" id="crw:CROST_026970"/>
<protein>
    <submittedName>
        <fullName evidence="1">Uncharacterized protein</fullName>
    </submittedName>
</protein>
<evidence type="ECO:0000313" key="2">
    <source>
        <dbReference type="Proteomes" id="UP000190951"/>
    </source>
</evidence>
<keyword evidence="2" id="KW-1185">Reference proteome</keyword>
<name>A0A1S8MCV0_9CLOT</name>
<evidence type="ECO:0000313" key="1">
    <source>
        <dbReference type="EMBL" id="URZ11980.1"/>
    </source>
</evidence>
<sequence length="117" mass="12331">MENMKVSSKQSKASIVLYIAAAVVAIIGIALLVDNIVVYKKALSQYVAQGYKAATVNAQLLPQQLLPEIFNAIGLYGGIAVALVGAGIVNNKISRLLSLKDSTEVITQDSKDNVAAE</sequence>
<accession>A0A1S8MCV0</accession>
<gene>
    <name evidence="1" type="ORF">CROST_026970</name>
</gene>